<dbReference type="RefSeq" id="WP_007094442.1">
    <property type="nucleotide sequence ID" value="NZ_DS544873.1"/>
</dbReference>
<dbReference type="AlphaFoldDB" id="A9E3V8"/>
<organism evidence="1 2">
    <name type="scientific">Kordia algicida OT-1</name>
    <dbReference type="NCBI Taxonomy" id="391587"/>
    <lineage>
        <taxon>Bacteria</taxon>
        <taxon>Pseudomonadati</taxon>
        <taxon>Bacteroidota</taxon>
        <taxon>Flavobacteriia</taxon>
        <taxon>Flavobacteriales</taxon>
        <taxon>Flavobacteriaceae</taxon>
        <taxon>Kordia</taxon>
    </lineage>
</organism>
<keyword evidence="2" id="KW-1185">Reference proteome</keyword>
<dbReference type="STRING" id="391587.KAOT1_09401"/>
<reference evidence="1 2" key="1">
    <citation type="journal article" date="2011" name="J. Bacteriol.">
        <title>Genome sequence of the algicidal bacterium Kordia algicida OT-1.</title>
        <authorList>
            <person name="Lee H.S."/>
            <person name="Kang S.G."/>
            <person name="Kwon K.K."/>
            <person name="Lee J.H."/>
            <person name="Kim S.J."/>
        </authorList>
    </citation>
    <scope>NUCLEOTIDE SEQUENCE [LARGE SCALE GENOMIC DNA]</scope>
    <source>
        <strain evidence="1 2">OT-1</strain>
    </source>
</reference>
<sequence>MKTLKNQSRKKLQFKSTLIANIHKTIMASIKGGTKPVPVPSGNSAYASQCGTQMCY</sequence>
<dbReference type="Proteomes" id="UP000002945">
    <property type="component" value="Unassembled WGS sequence"/>
</dbReference>
<proteinExistence type="predicted"/>
<evidence type="ECO:0000313" key="1">
    <source>
        <dbReference type="EMBL" id="EDP95277.1"/>
    </source>
</evidence>
<accession>A9E3V8</accession>
<comment type="caution">
    <text evidence="1">The sequence shown here is derived from an EMBL/GenBank/DDBJ whole genome shotgun (WGS) entry which is preliminary data.</text>
</comment>
<dbReference type="EMBL" id="ABIB01000009">
    <property type="protein sequence ID" value="EDP95277.1"/>
    <property type="molecule type" value="Genomic_DNA"/>
</dbReference>
<gene>
    <name evidence="1" type="ORF">KAOT1_09401</name>
</gene>
<name>A9E3V8_9FLAO</name>
<evidence type="ECO:0000313" key="2">
    <source>
        <dbReference type="Proteomes" id="UP000002945"/>
    </source>
</evidence>
<dbReference type="HOGENOM" id="CLU_3008388_0_0_10"/>
<protein>
    <submittedName>
        <fullName evidence="1">Uncharacterized protein</fullName>
    </submittedName>
</protein>